<dbReference type="KEGG" id="bcau:I6G59_09160"/>
<dbReference type="AlphaFoldDB" id="A0A7T9TKA5"/>
<evidence type="ECO:0000313" key="6">
    <source>
        <dbReference type="EMBL" id="QPS32212.1"/>
    </source>
</evidence>
<dbReference type="InterPro" id="IPR004136">
    <property type="entry name" value="NMO"/>
</dbReference>
<dbReference type="GO" id="GO:0018580">
    <property type="term" value="F:nitronate monooxygenase activity"/>
    <property type="evidence" value="ECO:0007669"/>
    <property type="project" value="InterPro"/>
</dbReference>
<dbReference type="InterPro" id="IPR013785">
    <property type="entry name" value="Aldolase_TIM"/>
</dbReference>
<dbReference type="FunFam" id="3.20.20.70:FF:000210">
    <property type="entry name" value="2-nitropropane dioxygenase"/>
    <property type="match status" value="1"/>
</dbReference>
<evidence type="ECO:0000256" key="3">
    <source>
        <dbReference type="ARBA" id="ARBA00022643"/>
    </source>
</evidence>
<accession>A0A7T9TKA5</accession>
<gene>
    <name evidence="6" type="ORF">I6G59_09160</name>
</gene>
<dbReference type="SUPFAM" id="SSF51412">
    <property type="entry name" value="Inosine monophosphate dehydrogenase (IMPDH)"/>
    <property type="match status" value="1"/>
</dbReference>
<evidence type="ECO:0000256" key="2">
    <source>
        <dbReference type="ARBA" id="ARBA00022630"/>
    </source>
</evidence>
<dbReference type="PANTHER" id="PTHR42747">
    <property type="entry name" value="NITRONATE MONOOXYGENASE-RELATED"/>
    <property type="match status" value="1"/>
</dbReference>
<keyword evidence="4" id="KW-0560">Oxidoreductase</keyword>
<keyword evidence="3" id="KW-0288">FMN</keyword>
<dbReference type="CDD" id="cd04730">
    <property type="entry name" value="NPD_like"/>
    <property type="match status" value="1"/>
</dbReference>
<proteinExistence type="inferred from homology"/>
<dbReference type="Pfam" id="PF03060">
    <property type="entry name" value="NMO"/>
    <property type="match status" value="1"/>
</dbReference>
<evidence type="ECO:0000256" key="1">
    <source>
        <dbReference type="ARBA" id="ARBA00009881"/>
    </source>
</evidence>
<comment type="similarity">
    <text evidence="1">Belongs to the nitronate monooxygenase family. NMO class I subfamily.</text>
</comment>
<evidence type="ECO:0000313" key="7">
    <source>
        <dbReference type="Proteomes" id="UP000594979"/>
    </source>
</evidence>
<evidence type="ECO:0000256" key="5">
    <source>
        <dbReference type="ARBA" id="ARBA00023033"/>
    </source>
</evidence>
<dbReference type="PANTHER" id="PTHR42747:SF4">
    <property type="entry name" value="BLR1330 PROTEIN"/>
    <property type="match status" value="1"/>
</dbReference>
<sequence>MVGPHRNLTIVQLEWGCSLIQGGIVNLFETLDLRLRLPVVGSPMFIASGPELVTAQCQSGIIGGFPTLNARPASMLADWFAEITESNANWTAAHPERPAAPFAANLIVHRSNNRLEADLAEVVRHEVPIVITSLGAREEVNEAVHSYGGVVLHDVINNRFAHKAVEKGADGIIAVAAGAGGHAGALSPFALVQEIRSWFDGPLLLSGAIAHGQSILAALAAGADFAYIGSAFLSTHEANVVDEYRQMIVDSVADDVVYSNYFTGVKGNYLRGSIVAAGLDPDALPEADPTKMDFGTDPESGTSAKAWKDIWGSGQGIGALGLQCSTADLVDRLVGEYEAAQAQLRTRLARTQSAPTQAAGTL</sequence>
<name>A0A7T9TKA5_9MICO</name>
<dbReference type="Proteomes" id="UP000594979">
    <property type="component" value="Chromosome"/>
</dbReference>
<evidence type="ECO:0000256" key="4">
    <source>
        <dbReference type="ARBA" id="ARBA00023002"/>
    </source>
</evidence>
<reference evidence="6 7" key="1">
    <citation type="submission" date="2020-12" db="EMBL/GenBank/DDBJ databases">
        <title>FDA dAtabase for Regulatory Grade micrObial Sequences (FDA-ARGOS): Supporting development and validation of Infectious Disease Dx tests.</title>
        <authorList>
            <person name="Sproer C."/>
            <person name="Gronow S."/>
            <person name="Severitt S."/>
            <person name="Schroder I."/>
            <person name="Tallon L."/>
            <person name="Sadzewicz L."/>
            <person name="Zhao X."/>
            <person name="Boylan J."/>
            <person name="Ott S."/>
            <person name="Bowen H."/>
            <person name="Vavikolanu K."/>
            <person name="Mehta A."/>
            <person name="Aluvathingal J."/>
            <person name="Nadendla S."/>
            <person name="Lowell S."/>
            <person name="Myers T."/>
            <person name="Yan Y."/>
            <person name="Sichtig H."/>
        </authorList>
    </citation>
    <scope>NUCLEOTIDE SEQUENCE [LARGE SCALE GENOMIC DNA]</scope>
    <source>
        <strain evidence="6 7">FDAARGOS_902</strain>
    </source>
</reference>
<keyword evidence="2" id="KW-0285">Flavoprotein</keyword>
<dbReference type="EMBL" id="CP065682">
    <property type="protein sequence ID" value="QPS32212.1"/>
    <property type="molecule type" value="Genomic_DNA"/>
</dbReference>
<protein>
    <submittedName>
        <fullName evidence="6">Nitronate monooxygenase</fullName>
    </submittedName>
</protein>
<organism evidence="6 7">
    <name type="scientific">Brevibacterium casei</name>
    <dbReference type="NCBI Taxonomy" id="33889"/>
    <lineage>
        <taxon>Bacteria</taxon>
        <taxon>Bacillati</taxon>
        <taxon>Actinomycetota</taxon>
        <taxon>Actinomycetes</taxon>
        <taxon>Micrococcales</taxon>
        <taxon>Brevibacteriaceae</taxon>
        <taxon>Brevibacterium</taxon>
    </lineage>
</organism>
<dbReference type="Gene3D" id="3.20.20.70">
    <property type="entry name" value="Aldolase class I"/>
    <property type="match status" value="1"/>
</dbReference>
<keyword evidence="5 6" id="KW-0503">Monooxygenase</keyword>